<accession>A0ABV7YHB1</accession>
<evidence type="ECO:0000313" key="4">
    <source>
        <dbReference type="Proteomes" id="UP001595699"/>
    </source>
</evidence>
<dbReference type="SUPFAM" id="SSF48179">
    <property type="entry name" value="6-phosphogluconate dehydrogenase C-terminal domain-like"/>
    <property type="match status" value="1"/>
</dbReference>
<dbReference type="PANTHER" id="PTHR43580:SF2">
    <property type="entry name" value="CYTOKINE-LIKE NUCLEAR FACTOR N-PAC"/>
    <property type="match status" value="1"/>
</dbReference>
<reference evidence="4" key="1">
    <citation type="journal article" date="2019" name="Int. J. Syst. Evol. Microbiol.">
        <title>The Global Catalogue of Microorganisms (GCM) 10K type strain sequencing project: providing services to taxonomists for standard genome sequencing and annotation.</title>
        <authorList>
            <consortium name="The Broad Institute Genomics Platform"/>
            <consortium name="The Broad Institute Genome Sequencing Center for Infectious Disease"/>
            <person name="Wu L."/>
            <person name="Ma J."/>
        </authorList>
    </citation>
    <scope>NUCLEOTIDE SEQUENCE [LARGE SCALE GENOMIC DNA]</scope>
    <source>
        <strain evidence="4">CGMCC 4.7241</strain>
    </source>
</reference>
<gene>
    <name evidence="3" type="ORF">ACFOUW_21685</name>
</gene>
<dbReference type="PANTHER" id="PTHR43580">
    <property type="entry name" value="OXIDOREDUCTASE GLYR1-RELATED"/>
    <property type="match status" value="1"/>
</dbReference>
<dbReference type="Pfam" id="PF09130">
    <property type="entry name" value="DUF1932"/>
    <property type="match status" value="1"/>
</dbReference>
<dbReference type="RefSeq" id="WP_205117817.1">
    <property type="nucleotide sequence ID" value="NZ_JAFBCM010000001.1"/>
</dbReference>
<dbReference type="Pfam" id="PF03446">
    <property type="entry name" value="NAD_binding_2"/>
    <property type="match status" value="1"/>
</dbReference>
<dbReference type="Gene3D" id="1.10.1040.10">
    <property type="entry name" value="N-(1-d-carboxylethyl)-l-norvaline Dehydrogenase, domain 2"/>
    <property type="match status" value="1"/>
</dbReference>
<dbReference type="Gene3D" id="3.40.50.720">
    <property type="entry name" value="NAD(P)-binding Rossmann-like Domain"/>
    <property type="match status" value="1"/>
</dbReference>
<comment type="caution">
    <text evidence="3">The sequence shown here is derived from an EMBL/GenBank/DDBJ whole genome shotgun (WGS) entry which is preliminary data.</text>
</comment>
<dbReference type="InterPro" id="IPR015814">
    <property type="entry name" value="Pgluconate_DH_NAD-bd_C"/>
</dbReference>
<dbReference type="Proteomes" id="UP001595699">
    <property type="component" value="Unassembled WGS sequence"/>
</dbReference>
<dbReference type="EMBL" id="JBHRZH010000018">
    <property type="protein sequence ID" value="MFC3763465.1"/>
    <property type="molecule type" value="Genomic_DNA"/>
</dbReference>
<feature type="domain" description="Phosphogluconate dehydrogenase NAD-binding putative C-terminal" evidence="2">
    <location>
        <begin position="186"/>
        <end position="254"/>
    </location>
</feature>
<dbReference type="InterPro" id="IPR008927">
    <property type="entry name" value="6-PGluconate_DH-like_C_sf"/>
</dbReference>
<feature type="domain" description="6-phosphogluconate dehydrogenase NADP-binding" evidence="1">
    <location>
        <begin position="3"/>
        <end position="136"/>
    </location>
</feature>
<evidence type="ECO:0000259" key="2">
    <source>
        <dbReference type="Pfam" id="PF09130"/>
    </source>
</evidence>
<protein>
    <submittedName>
        <fullName evidence="3">DUF1932 domain-containing protein</fullName>
    </submittedName>
</protein>
<dbReference type="InterPro" id="IPR036291">
    <property type="entry name" value="NAD(P)-bd_dom_sf"/>
</dbReference>
<name>A0ABV7YHB1_9ACTN</name>
<dbReference type="InterPro" id="IPR051265">
    <property type="entry name" value="HIBADH-related_NP60_sf"/>
</dbReference>
<dbReference type="SUPFAM" id="SSF51735">
    <property type="entry name" value="NAD(P)-binding Rossmann-fold domains"/>
    <property type="match status" value="1"/>
</dbReference>
<keyword evidence="4" id="KW-1185">Reference proteome</keyword>
<evidence type="ECO:0000259" key="1">
    <source>
        <dbReference type="Pfam" id="PF03446"/>
    </source>
</evidence>
<dbReference type="InterPro" id="IPR006115">
    <property type="entry name" value="6PGDH_NADP-bd"/>
</dbReference>
<proteinExistence type="predicted"/>
<dbReference type="InterPro" id="IPR013328">
    <property type="entry name" value="6PGD_dom2"/>
</dbReference>
<sequence length="278" mass="28448">MSLGVIGILHPGEMGAAVAKLLADRGHEVVYASAGRSEATVSRAKEAGLVDAGTVSEVVGRSSVVLSICPPHGAVELAREVAGYGGTYVDANAVSPDTVRSIAALIEDGGGTFVDGGIVGGPPRREGTRLYLSGAAAEPVAALFADTVLDARTVSDEIGKASALKMAYAAWGKGSAAMLLAIQALARAEGVEDALLAEWELSQPQLAARREGAATSAGHKGWRWIAEMEEIAATFSSAGLPPGFHQAAAEIFARSPRVAQNAPVDLDEVVAALVARNR</sequence>
<organism evidence="3 4">
    <name type="scientific">Tenggerimyces flavus</name>
    <dbReference type="NCBI Taxonomy" id="1708749"/>
    <lineage>
        <taxon>Bacteria</taxon>
        <taxon>Bacillati</taxon>
        <taxon>Actinomycetota</taxon>
        <taxon>Actinomycetes</taxon>
        <taxon>Propionibacteriales</taxon>
        <taxon>Nocardioidaceae</taxon>
        <taxon>Tenggerimyces</taxon>
    </lineage>
</organism>
<evidence type="ECO:0000313" key="3">
    <source>
        <dbReference type="EMBL" id="MFC3763465.1"/>
    </source>
</evidence>